<proteinExistence type="predicted"/>
<dbReference type="EMBL" id="JH651380">
    <property type="protein sequence ID" value="EIJ37260.1"/>
    <property type="molecule type" value="Genomic_DNA"/>
</dbReference>
<dbReference type="STRING" id="926559.JoomaDRAFT_0200"/>
<organism evidence="1 2">
    <name type="scientific">Galbibacter orientalis DSM 19592</name>
    <dbReference type="NCBI Taxonomy" id="926559"/>
    <lineage>
        <taxon>Bacteria</taxon>
        <taxon>Pseudomonadati</taxon>
        <taxon>Bacteroidota</taxon>
        <taxon>Flavobacteriia</taxon>
        <taxon>Flavobacteriales</taxon>
        <taxon>Flavobacteriaceae</taxon>
        <taxon>Galbibacter</taxon>
    </lineage>
</organism>
<evidence type="ECO:0000313" key="2">
    <source>
        <dbReference type="Proteomes" id="UP000004690"/>
    </source>
</evidence>
<dbReference type="AlphaFoldDB" id="I3C0W7"/>
<reference evidence="1 2" key="1">
    <citation type="submission" date="2012-02" db="EMBL/GenBank/DDBJ databases">
        <title>Improved High-Quality Draft genome of Joostella marina DSM 19592.</title>
        <authorList>
            <consortium name="US DOE Joint Genome Institute (JGI-PGF)"/>
            <person name="Lucas S."/>
            <person name="Copeland A."/>
            <person name="Lapidus A."/>
            <person name="Bruce D."/>
            <person name="Goodwin L."/>
            <person name="Pitluck S."/>
            <person name="Peters L."/>
            <person name="Chertkov O."/>
            <person name="Ovchinnikova G."/>
            <person name="Kyrpides N."/>
            <person name="Mavromatis K."/>
            <person name="Detter J.C."/>
            <person name="Han C."/>
            <person name="Land M."/>
            <person name="Hauser L."/>
            <person name="Markowitz V."/>
            <person name="Cheng J.-F."/>
            <person name="Hugenholtz P."/>
            <person name="Woyke T."/>
            <person name="Wu D."/>
            <person name="Tindall B."/>
            <person name="Brambilla E."/>
            <person name="Klenk H.-P."/>
            <person name="Eisen J.A."/>
        </authorList>
    </citation>
    <scope>NUCLEOTIDE SEQUENCE [LARGE SCALE GENOMIC DNA]</scope>
    <source>
        <strain evidence="1 2">DSM 19592</strain>
    </source>
</reference>
<gene>
    <name evidence="1" type="ORF">JoomaDRAFT_0200</name>
</gene>
<dbReference type="Proteomes" id="UP000004690">
    <property type="component" value="Unassembled WGS sequence"/>
</dbReference>
<evidence type="ECO:0000313" key="1">
    <source>
        <dbReference type="EMBL" id="EIJ37260.1"/>
    </source>
</evidence>
<keyword evidence="2" id="KW-1185">Reference proteome</keyword>
<name>I3C0W7_9FLAO</name>
<sequence>MGKNCYEKEKINTRLEPVLLQRYIFLYNTKVKL</sequence>
<accession>I3C0W7</accession>
<protein>
    <submittedName>
        <fullName evidence="1">Uncharacterized protein</fullName>
    </submittedName>
</protein>
<dbReference type="HOGENOM" id="CLU_3382316_0_0_10"/>